<comment type="caution">
    <text evidence="6">The sequence shown here is derived from an EMBL/GenBank/DDBJ whole genome shotgun (WGS) entry which is preliminary data.</text>
</comment>
<dbReference type="OrthoDB" id="414460at2759"/>
<feature type="site" description="Important for catalytic activity, responsible for pKa modulation of the active site Glu and correct orientation of both the proton donor and substrate" evidence="4">
    <location>
        <position position="72"/>
    </location>
</feature>
<dbReference type="SUPFAM" id="SSF75005">
    <property type="entry name" value="Arabinanase/levansucrase/invertase"/>
    <property type="match status" value="1"/>
</dbReference>
<keyword evidence="3 5" id="KW-0326">Glycosidase</keyword>
<keyword evidence="7" id="KW-1185">Reference proteome</keyword>
<dbReference type="InterPro" id="IPR006710">
    <property type="entry name" value="Glyco_hydro_43"/>
</dbReference>
<dbReference type="InterPro" id="IPR051795">
    <property type="entry name" value="Glycosyl_Hydrlase_43"/>
</dbReference>
<evidence type="ECO:0000256" key="1">
    <source>
        <dbReference type="ARBA" id="ARBA00009865"/>
    </source>
</evidence>
<evidence type="ECO:0000256" key="2">
    <source>
        <dbReference type="ARBA" id="ARBA00022801"/>
    </source>
</evidence>
<gene>
    <name evidence="6" type="primary">xloA</name>
    <name evidence="6" type="ORF">SNAT2548_LOCUS30412</name>
</gene>
<dbReference type="InterPro" id="IPR023296">
    <property type="entry name" value="Glyco_hydro_beta-prop_sf"/>
</dbReference>
<dbReference type="Gene3D" id="2.115.10.20">
    <property type="entry name" value="Glycosyl hydrolase domain, family 43"/>
    <property type="match status" value="1"/>
</dbReference>
<protein>
    <submittedName>
        <fullName evidence="6">XloA protein</fullName>
    </submittedName>
</protein>
<dbReference type="Pfam" id="PF04616">
    <property type="entry name" value="Glyco_hydro_43"/>
    <property type="match status" value="1"/>
</dbReference>
<dbReference type="GO" id="GO:0004553">
    <property type="term" value="F:hydrolase activity, hydrolyzing O-glycosyl compounds"/>
    <property type="evidence" value="ECO:0007669"/>
    <property type="project" value="InterPro"/>
</dbReference>
<dbReference type="Proteomes" id="UP000604046">
    <property type="component" value="Unassembled WGS sequence"/>
</dbReference>
<keyword evidence="2 5" id="KW-0378">Hydrolase</keyword>
<dbReference type="EMBL" id="CAJNDS010002605">
    <property type="protein sequence ID" value="CAE7542383.1"/>
    <property type="molecule type" value="Genomic_DNA"/>
</dbReference>
<evidence type="ECO:0000313" key="6">
    <source>
        <dbReference type="EMBL" id="CAE7542383.1"/>
    </source>
</evidence>
<comment type="similarity">
    <text evidence="1 5">Belongs to the glycosyl hydrolase 43 family.</text>
</comment>
<name>A0A812TXA4_9DINO</name>
<feature type="non-terminal residue" evidence="6">
    <location>
        <position position="560"/>
    </location>
</feature>
<evidence type="ECO:0000256" key="3">
    <source>
        <dbReference type="ARBA" id="ARBA00023295"/>
    </source>
</evidence>
<evidence type="ECO:0000256" key="4">
    <source>
        <dbReference type="PIRSR" id="PIRSR606710-2"/>
    </source>
</evidence>
<evidence type="ECO:0000313" key="7">
    <source>
        <dbReference type="Proteomes" id="UP000604046"/>
    </source>
</evidence>
<dbReference type="PANTHER" id="PTHR42812">
    <property type="entry name" value="BETA-XYLOSIDASE"/>
    <property type="match status" value="1"/>
</dbReference>
<evidence type="ECO:0000256" key="5">
    <source>
        <dbReference type="RuleBase" id="RU361187"/>
    </source>
</evidence>
<dbReference type="AlphaFoldDB" id="A0A812TXA4"/>
<dbReference type="PANTHER" id="PTHR42812:SF5">
    <property type="entry name" value="ENDO-ARABINASE"/>
    <property type="match status" value="1"/>
</dbReference>
<dbReference type="GO" id="GO:0005975">
    <property type="term" value="P:carbohydrate metabolic process"/>
    <property type="evidence" value="ECO:0007669"/>
    <property type="project" value="InterPro"/>
</dbReference>
<reference evidence="6" key="1">
    <citation type="submission" date="2021-02" db="EMBL/GenBank/DDBJ databases">
        <authorList>
            <person name="Dougan E. K."/>
            <person name="Rhodes N."/>
            <person name="Thang M."/>
            <person name="Chan C."/>
        </authorList>
    </citation>
    <scope>NUCLEOTIDE SEQUENCE</scope>
</reference>
<proteinExistence type="inferred from homology"/>
<accession>A0A812TXA4</accession>
<organism evidence="6 7">
    <name type="scientific">Symbiodinium natans</name>
    <dbReference type="NCBI Taxonomy" id="878477"/>
    <lineage>
        <taxon>Eukaryota</taxon>
        <taxon>Sar</taxon>
        <taxon>Alveolata</taxon>
        <taxon>Dinophyceae</taxon>
        <taxon>Suessiales</taxon>
        <taxon>Symbiodiniaceae</taxon>
        <taxon>Symbiodinium</taxon>
    </lineage>
</organism>
<sequence>PLPPWASAGDRWAPEALEVSQLLNVLVFCDKQPSGEHRIGWALAEGLGRTAGSWSCGEGTLDLGRSKGGDIDPHLFRDADGRTYLLWKTDDNRVGAKVTRIWMQQCSVNASGIVLLGQPAVVLDSTGLWWVDSWVSGGSLVEGPEMILRGGWYFLFFAAGRFCQESYAEGVARSKDIWGPYEKLPIPLLSTGIVGYDGRDRVKMVGPGHASFPLTSDGATLIVWHASAGHNCHRRAYIARLEWEEVDGGWPRVDFPDPVHVQDRLWLQLTPSPFQVNGAVSLGILGLLLATVGLRATVGVLKNLVMRSVGGCRHWTRSQCSRRAGARQVLAMPVNYAYFAVIEQAITDAAATAGLQMYPSPQKKYLARYKEDATAVKTEFPPNTRGVRMLVVGSGMGTYELRALPMFLRIPLPPFAVHEVVSVEDQAHFSNAGSQLIHHAIGDKHFDILRHLPLVPAKRTPLTETLESLQETYELPDFDLVVLSGGNRETQTTQLEALIKTGAIHNGTVVSAHGPGSHHAATGRYLSDLGNRSFSTQVHELEDGSAAILSTYRVRRRDEL</sequence>